<reference evidence="1 2" key="1">
    <citation type="submission" date="2018-06" db="EMBL/GenBank/DDBJ databases">
        <title>Genomic Encyclopedia of Archaeal and Bacterial Type Strains, Phase II (KMG-II): from individual species to whole genera.</title>
        <authorList>
            <person name="Goeker M."/>
        </authorList>
    </citation>
    <scope>NUCLEOTIDE SEQUENCE [LARGE SCALE GENOMIC DNA]</scope>
    <source>
        <strain evidence="1 2">T4</strain>
    </source>
</reference>
<evidence type="ECO:0000313" key="2">
    <source>
        <dbReference type="Proteomes" id="UP000248917"/>
    </source>
</evidence>
<name>A0A326RWR6_9BACT</name>
<dbReference type="Proteomes" id="UP000248917">
    <property type="component" value="Unassembled WGS sequence"/>
</dbReference>
<protein>
    <submittedName>
        <fullName evidence="1">Uncharacterized protein</fullName>
    </submittedName>
</protein>
<accession>A0A326RWR6</accession>
<gene>
    <name evidence="1" type="ORF">CLV31_1027</name>
</gene>
<proteinExistence type="predicted"/>
<dbReference type="AlphaFoldDB" id="A0A326RWR6"/>
<keyword evidence="2" id="KW-1185">Reference proteome</keyword>
<dbReference type="EMBL" id="QKTX01000002">
    <property type="protein sequence ID" value="PZV86112.1"/>
    <property type="molecule type" value="Genomic_DNA"/>
</dbReference>
<comment type="caution">
    <text evidence="1">The sequence shown here is derived from an EMBL/GenBank/DDBJ whole genome shotgun (WGS) entry which is preliminary data.</text>
</comment>
<organism evidence="1 2">
    <name type="scientific">Algoriphagus aquaeductus</name>
    <dbReference type="NCBI Taxonomy" id="475299"/>
    <lineage>
        <taxon>Bacteria</taxon>
        <taxon>Pseudomonadati</taxon>
        <taxon>Bacteroidota</taxon>
        <taxon>Cytophagia</taxon>
        <taxon>Cytophagales</taxon>
        <taxon>Cyclobacteriaceae</taxon>
        <taxon>Algoriphagus</taxon>
    </lineage>
</organism>
<sequence length="73" mass="8820">MYSYEGNHWDLFLRDFRLVIHQVFGPFFGLTHRSYKRKGFVIWISSCLLNRNEVLQNFISNFNKVLTFQKKSS</sequence>
<evidence type="ECO:0000313" key="1">
    <source>
        <dbReference type="EMBL" id="PZV86112.1"/>
    </source>
</evidence>